<feature type="compositionally biased region" description="Polar residues" evidence="1">
    <location>
        <begin position="99"/>
        <end position="108"/>
    </location>
</feature>
<name>A0A914WSR3_9BILA</name>
<reference evidence="3" key="1">
    <citation type="submission" date="2022-11" db="UniProtKB">
        <authorList>
            <consortium name="WormBaseParasite"/>
        </authorList>
    </citation>
    <scope>IDENTIFICATION</scope>
</reference>
<accession>A0A914WSR3</accession>
<protein>
    <submittedName>
        <fullName evidence="3">Uncharacterized protein</fullName>
    </submittedName>
</protein>
<feature type="region of interest" description="Disordered" evidence="1">
    <location>
        <begin position="37"/>
        <end position="111"/>
    </location>
</feature>
<sequence length="230" mass="23835">MMRAADGAVVVAASGAAASVVHRRCCRRDVAPWLAHATDGEGGARHGRRGFDTGVNGAEDDRSPGVIGSEEFGTVRAVGGGGGDERLGGVASSGRVPTETESGSTAQTGMPFDYICPLYGRRDRPPPPSSDLPSISNRARVHCSSPAEPSSLCSSLLALVGSLGSLSVHPPRPTYLSDWTRRPAIARSLEVDQATRASFALDRVGKPFWGVRYTVGVGMGTAAPPLLLLG</sequence>
<evidence type="ECO:0000313" key="3">
    <source>
        <dbReference type="WBParaSite" id="PSAMB.scaffold4744size13664.g25079.t1"/>
    </source>
</evidence>
<evidence type="ECO:0000313" key="2">
    <source>
        <dbReference type="Proteomes" id="UP000887566"/>
    </source>
</evidence>
<proteinExistence type="predicted"/>
<dbReference type="AlphaFoldDB" id="A0A914WSR3"/>
<keyword evidence="2" id="KW-1185">Reference proteome</keyword>
<evidence type="ECO:0000256" key="1">
    <source>
        <dbReference type="SAM" id="MobiDB-lite"/>
    </source>
</evidence>
<organism evidence="2 3">
    <name type="scientific">Plectus sambesii</name>
    <dbReference type="NCBI Taxonomy" id="2011161"/>
    <lineage>
        <taxon>Eukaryota</taxon>
        <taxon>Metazoa</taxon>
        <taxon>Ecdysozoa</taxon>
        <taxon>Nematoda</taxon>
        <taxon>Chromadorea</taxon>
        <taxon>Plectida</taxon>
        <taxon>Plectina</taxon>
        <taxon>Plectoidea</taxon>
        <taxon>Plectidae</taxon>
        <taxon>Plectus</taxon>
    </lineage>
</organism>
<dbReference type="Proteomes" id="UP000887566">
    <property type="component" value="Unplaced"/>
</dbReference>
<dbReference type="WBParaSite" id="PSAMB.scaffold4744size13664.g25079.t1">
    <property type="protein sequence ID" value="PSAMB.scaffold4744size13664.g25079.t1"/>
    <property type="gene ID" value="PSAMB.scaffold4744size13664.g25079"/>
</dbReference>